<dbReference type="InterPro" id="IPR035986">
    <property type="entry name" value="PKD_dom_sf"/>
</dbReference>
<dbReference type="Gene3D" id="2.60.40.10">
    <property type="entry name" value="Immunoglobulins"/>
    <property type="match status" value="3"/>
</dbReference>
<dbReference type="EMBL" id="AP019308">
    <property type="protein sequence ID" value="BBH24995.1"/>
    <property type="molecule type" value="Genomic_DNA"/>
</dbReference>
<protein>
    <submittedName>
        <fullName evidence="2">Uncharacterized protein</fullName>
    </submittedName>
</protein>
<proteinExistence type="predicted"/>
<dbReference type="OrthoDB" id="2088379at2"/>
<evidence type="ECO:0000256" key="1">
    <source>
        <dbReference type="SAM" id="SignalP"/>
    </source>
</evidence>
<name>A0A3G9J9G0_9BACL</name>
<evidence type="ECO:0000313" key="2">
    <source>
        <dbReference type="EMBL" id="BBH24995.1"/>
    </source>
</evidence>
<dbReference type="InterPro" id="IPR013783">
    <property type="entry name" value="Ig-like_fold"/>
</dbReference>
<gene>
    <name evidence="2" type="ORF">Back11_63400</name>
</gene>
<accession>A0A3G9J9G0</accession>
<keyword evidence="3" id="KW-1185">Reference proteome</keyword>
<dbReference type="Proteomes" id="UP000275368">
    <property type="component" value="Chromosome"/>
</dbReference>
<organism evidence="2 3">
    <name type="scientific">Paenibacillus baekrokdamisoli</name>
    <dbReference type="NCBI Taxonomy" id="1712516"/>
    <lineage>
        <taxon>Bacteria</taxon>
        <taxon>Bacillati</taxon>
        <taxon>Bacillota</taxon>
        <taxon>Bacilli</taxon>
        <taxon>Bacillales</taxon>
        <taxon>Paenibacillaceae</taxon>
        <taxon>Paenibacillus</taxon>
    </lineage>
</organism>
<keyword evidence="1" id="KW-0732">Signal</keyword>
<dbReference type="RefSeq" id="WP_125665568.1">
    <property type="nucleotide sequence ID" value="NZ_JACHXC010000004.1"/>
</dbReference>
<reference evidence="2 3" key="1">
    <citation type="submission" date="2018-11" db="EMBL/GenBank/DDBJ databases">
        <title>Complete genome sequence of Paenibacillus baekrokdamisoli strain KCTC 33723.</title>
        <authorList>
            <person name="Kang S.W."/>
            <person name="Lee K.C."/>
            <person name="Kim K.K."/>
            <person name="Kim J.S."/>
            <person name="Kim D.S."/>
            <person name="Ko S.H."/>
            <person name="Yang S.H."/>
            <person name="Lee J.S."/>
        </authorList>
    </citation>
    <scope>NUCLEOTIDE SEQUENCE [LARGE SCALE GENOMIC DNA]</scope>
    <source>
        <strain evidence="2 3">KCTC 33723</strain>
    </source>
</reference>
<evidence type="ECO:0000313" key="3">
    <source>
        <dbReference type="Proteomes" id="UP000275368"/>
    </source>
</evidence>
<sequence length="2291" mass="254517">MKKKKYLSLLIICSLLLSISSSFINLEPASAAPGGNSFVSPIPWEGKPSTMRYAVGFMSYEIWTNSKGEWTTKPPKADVTIEAPYTFSFPGRTVNNVSIRKFNVANDGPLFTASRNNEPYDDYRNLVGTETSNPVVIPGSLTGKGTSSITFKANMDGKLNAATPYDVIVNELNPSDFGPLVQAQRYYFPIVFEIELNGQLEVHHFNKDGTNIDSDFPDQSKSIKVGDSLGITPATNSKYTYNGYKKSVTSSPSGGSIITGNPPALPYDGTYDTYYLNLYYDKKADGKAHVRRLTSDGQSLSSVFPDQDLDMNKGTNYPFPHPTNASYAYKGYLKTTTGTPPSVTGTPTTGDFGLTPYEGSFNELYLYQIYDPVGEIGEVNIRHMVRTGTTGTFAQRGEDKKSVPLPHTYTYSPDAIYGTVVGKSISFTSYSNTVGSGASAYVSLTSAGKKVYITFFYEEVGNFTGDFDVLPNKIPYKNSFSLHPRDFQMNGCTYQGHYFRIDRAGSSWEGNLVTSQTTDSNFSFSSYPWVIGVGVHDVYMKIKTSCGVSNWIGPKPLTVTGPTNNNPPNFDIGFVRPSQPTIALHEVIEGTVLDLIYINDPSVPTPTDPDGDSLYFMGFDYSKGTSFVQSIYSKSVEYGDGQHQLTMDTLGYHNICGQMRDEFGATATACTYINVVPKNPVPIIKCPIRVIANHPIADTAFDPSRSYSPMGLAIDHSRDEWKNKQTSYVNDTGMDIAVQVSLDVYDSSGLKSLAPDTCTIIVAPDLPPIAKLVVPPLSVRGTLLDMVNKSTSPDGDPITVAEYKYKYDSNNNGFADDAWVTATGTLAKLPFTPTKVGKYFFYLKVTEQYGMWDDTASDSIASLTLNVVNNAPEVSFDMVGKNPQPDLDPYTRITPTDMLDWGVYVPQTDTLVTSKENLWEPKPNQLVSGEGRNFGAQSQNIYEYNKIIFGGGGATYDELVAQRLVDNGYGPNRLSPWRASTTYDPKLSAPLLDPATNDWFQYPAYLSSSGALKIRSTKKNVIFDKYSSTYEYNYNTQSGKYTNDRRIYGLNPKKLSPIDFIVGNGGSITKKYKNGSPYDYVIGFKGGSKSLKYNDAGVVRNIIAYPNYIGSWELADGYIYAFRYWDAYINSKSRTLVDLAVYDSRTGVELRSSLDSVVTQKALEDSAIIASTVIDRSKGYKIIVSTTNSWYANPGAKIKTIYEINPDLTFKKLSDWMAPAPKISSTIWNMDTYKLGYRIFGTFYDATGSMYTYEGYDSTNGTGFKGVADLNITKYNSDYAFVWRTYLSTEDRNVLGLSSLVNYLDMYMYNDNSPFMFINPLSGELYARTHYDQAQPGNMIPDMVKDVDVLNTRTGAITKHLTNFNNKDNLAPYLVENGPNGLDNPLFYLDRNTGKTQGSASATSTIEGYRTDTAITCGGYDNWNSRSGYSTVYDKDGKAVGQTGSSCNEGKNMIGEYFGDGVYVSMSTPPCQGCTYPSSLKWLNISVGKPSTAPALVKAFTSGQFYSPTPLTDAEVKFNFRIDDVDYDNEWLGYTFRMQNRKNGYAFETDAKKVQLVSYKNGIRSVLETQDYELVSGKSYAVKLLMVGNKFDLFIDNTPIFSTIDDTYASGRYGYFNSKSFVTFSSLAYKALTENIVWSDQYAIWDEGTAKAEVEYNNILFDDPESDPAVEGKYDWSVAHTVRFIHNQGLSGLDGKTFHDAQLNFDKVGDYVIKLKAKDDPNPDYLFPSNTFDEYRKSSNEFTKRITVHRRPVSDFSTVQGTDGKVVWTDRSHDPDRYMSATDYSKEATGIDYKLTKGVVEKKFYHITPSGKYVTQKLVTPTEVGTYEIGMAVKDEYGAWSNWYVVMLPVGSLPAPNNPPVPGFTTSYINTFRGVPITIDSTAHDIEDGGRENLIHDYYMKNVTTGGAESNASSVRTSWSKTFSSLGTFNIRQVVEDSDGATAQYELQVTINNRKPSAVVTMPTSTDQLNPTKLMVLRPDFTWSYLDPDNDTQTQYQAKIYKYGGILQLDSGVKNGSIEDWIPASDLPEKVNMFIVVRVFDGYEWSDYSAPKFFYIETNRPPTADFDWSPKPVYEGDILMISHTIDDLDKDTLSVNYVVTDPGGVSKTYSSSLPFPYAMSGPVFQALKAGTYKVALTVSDGKAPPVVVRKNIIVLPLMVAGQVGHTALWDQRRKDYNLSESKNEDSPRGYEVFWAGEKFILSAQTTITGTLTQAERVVVTMNSYKVELTASNDDHTRWNGELWEESLEKLANGPITFTFKAIYNNGTIKISTVTVTINGNVQQLYGVHRRN</sequence>
<dbReference type="Gene3D" id="2.60.120.560">
    <property type="entry name" value="Exo-inulinase, domain 1"/>
    <property type="match status" value="1"/>
</dbReference>
<feature type="signal peptide" evidence="1">
    <location>
        <begin position="1"/>
        <end position="24"/>
    </location>
</feature>
<dbReference type="KEGG" id="pbk:Back11_63400"/>
<dbReference type="SUPFAM" id="SSF49299">
    <property type="entry name" value="PKD domain"/>
    <property type="match status" value="1"/>
</dbReference>
<feature type="chain" id="PRO_5039648284" evidence="1">
    <location>
        <begin position="25"/>
        <end position="2291"/>
    </location>
</feature>